<proteinExistence type="predicted"/>
<dbReference type="WBParaSite" id="SSLN_0001810201-mRNA-1">
    <property type="protein sequence ID" value="SSLN_0001810201-mRNA-1"/>
    <property type="gene ID" value="SSLN_0001810201"/>
</dbReference>
<accession>A0A183TLU0</accession>
<keyword evidence="2" id="KW-1185">Reference proteome</keyword>
<reference evidence="1 2" key="2">
    <citation type="submission" date="2018-11" db="EMBL/GenBank/DDBJ databases">
        <authorList>
            <consortium name="Pathogen Informatics"/>
        </authorList>
    </citation>
    <scope>NUCLEOTIDE SEQUENCE [LARGE SCALE GENOMIC DNA]</scope>
    <source>
        <strain evidence="1 2">NST_G2</strain>
    </source>
</reference>
<dbReference type="AlphaFoldDB" id="A0A183TLU0"/>
<dbReference type="Proteomes" id="UP000275846">
    <property type="component" value="Unassembled WGS sequence"/>
</dbReference>
<reference evidence="3" key="1">
    <citation type="submission" date="2016-06" db="UniProtKB">
        <authorList>
            <consortium name="WormBaseParasite"/>
        </authorList>
    </citation>
    <scope>IDENTIFICATION</scope>
</reference>
<name>A0A183TLU0_SCHSO</name>
<organism evidence="3">
    <name type="scientific">Schistocephalus solidus</name>
    <name type="common">Tapeworm</name>
    <dbReference type="NCBI Taxonomy" id="70667"/>
    <lineage>
        <taxon>Eukaryota</taxon>
        <taxon>Metazoa</taxon>
        <taxon>Spiralia</taxon>
        <taxon>Lophotrochozoa</taxon>
        <taxon>Platyhelminthes</taxon>
        <taxon>Cestoda</taxon>
        <taxon>Eucestoda</taxon>
        <taxon>Diphyllobothriidea</taxon>
        <taxon>Diphyllobothriidae</taxon>
        <taxon>Schistocephalus</taxon>
    </lineage>
</organism>
<evidence type="ECO:0000313" key="2">
    <source>
        <dbReference type="Proteomes" id="UP000275846"/>
    </source>
</evidence>
<protein>
    <submittedName>
        <fullName evidence="3">GIY-YIG domain-containing protein</fullName>
    </submittedName>
</protein>
<dbReference type="EMBL" id="UYSU01042509">
    <property type="protein sequence ID" value="VDM03824.1"/>
    <property type="molecule type" value="Genomic_DNA"/>
</dbReference>
<gene>
    <name evidence="1" type="ORF">SSLN_LOCUS17438</name>
</gene>
<dbReference type="OrthoDB" id="6282549at2759"/>
<evidence type="ECO:0000313" key="3">
    <source>
        <dbReference type="WBParaSite" id="SSLN_0001810201-mRNA-1"/>
    </source>
</evidence>
<evidence type="ECO:0000313" key="1">
    <source>
        <dbReference type="EMBL" id="VDM03824.1"/>
    </source>
</evidence>
<sequence>MTSEINMEQLEISKNLLQMNFMRRTLLAKERAAGVSAQDPLLPSEESEFFMPDSAMKRLSEKLEALSKNPVVRHTADCGRPASAYLRASYNGFNPHLSALINTDPSSSSPSPSRLPQKEVAEACKSSGKQKQRKLIASFKRYSQGHFGNDRPTIRLIWQQTNVIYRIPCATCSCAYVGHTGRRLATRINEHKLAIYRRGPLSLVFAHAVDCDHRFNGEGTEVVAMAITKRAREFLEAWHSDKNSINCHIDLDVHYEGLRARPTDLRPPYNNNCFSVPSQV</sequence>